<dbReference type="NCBIfam" id="NF005720">
    <property type="entry name" value="PRK07538.1"/>
    <property type="match status" value="1"/>
</dbReference>
<reference evidence="4 5" key="1">
    <citation type="submission" date="2021-01" db="EMBL/GenBank/DDBJ databases">
        <title>Diatom-associated Roseobacters Show Island Model of Population Structure.</title>
        <authorList>
            <person name="Qu L."/>
            <person name="Feng X."/>
            <person name="Chen Y."/>
            <person name="Li L."/>
            <person name="Wang X."/>
            <person name="Hu Z."/>
            <person name="Wang H."/>
            <person name="Luo H."/>
        </authorList>
    </citation>
    <scope>NUCLEOTIDE SEQUENCE [LARGE SCALE GENOMIC DNA]</scope>
    <source>
        <strain evidence="4 5">TR60-84</strain>
    </source>
</reference>
<accession>A0AAE2W049</accession>
<organism evidence="4 5">
    <name type="scientific">Sulfitobacter geojensis</name>
    <dbReference type="NCBI Taxonomy" id="1342299"/>
    <lineage>
        <taxon>Bacteria</taxon>
        <taxon>Pseudomonadati</taxon>
        <taxon>Pseudomonadota</taxon>
        <taxon>Alphaproteobacteria</taxon>
        <taxon>Rhodobacterales</taxon>
        <taxon>Roseobacteraceae</taxon>
        <taxon>Sulfitobacter</taxon>
    </lineage>
</organism>
<dbReference type="InterPro" id="IPR036188">
    <property type="entry name" value="FAD/NAD-bd_sf"/>
</dbReference>
<feature type="domain" description="FAD-binding" evidence="3">
    <location>
        <begin position="4"/>
        <end position="176"/>
    </location>
</feature>
<name>A0AAE2W049_9RHOB</name>
<evidence type="ECO:0000256" key="2">
    <source>
        <dbReference type="ARBA" id="ARBA00023033"/>
    </source>
</evidence>
<keyword evidence="1" id="KW-0560">Oxidoreductase</keyword>
<dbReference type="PRINTS" id="PR00420">
    <property type="entry name" value="RNGMNOXGNASE"/>
</dbReference>
<gene>
    <name evidence="4" type="ORF">JQV55_15930</name>
</gene>
<dbReference type="PANTHER" id="PTHR13789">
    <property type="entry name" value="MONOOXYGENASE"/>
    <property type="match status" value="1"/>
</dbReference>
<dbReference type="GO" id="GO:0071949">
    <property type="term" value="F:FAD binding"/>
    <property type="evidence" value="ECO:0007669"/>
    <property type="project" value="InterPro"/>
</dbReference>
<evidence type="ECO:0000313" key="4">
    <source>
        <dbReference type="EMBL" id="MBM1715060.1"/>
    </source>
</evidence>
<comment type="caution">
    <text evidence="4">The sequence shown here is derived from an EMBL/GenBank/DDBJ whole genome shotgun (WGS) entry which is preliminary data.</text>
</comment>
<dbReference type="Proteomes" id="UP000732193">
    <property type="component" value="Unassembled WGS sequence"/>
</dbReference>
<evidence type="ECO:0000313" key="5">
    <source>
        <dbReference type="Proteomes" id="UP000732193"/>
    </source>
</evidence>
<evidence type="ECO:0000256" key="1">
    <source>
        <dbReference type="ARBA" id="ARBA00023002"/>
    </source>
</evidence>
<dbReference type="PANTHER" id="PTHR13789:SF268">
    <property type="entry name" value="5-METHYLPHENAZINE-1-CARBOXYLATE 1-MONOOXYGENASE"/>
    <property type="match status" value="1"/>
</dbReference>
<sequence length="426" mass="46146">MTTDTPVLIAGGGIGGLTLALTLHQIGVPCVVLESAAEMRPMGVGINIQPNAVRELFDLGITADALDSIGVPAQEWALVGLNGKEVYAEPRGQLAGYNWPQYAADRGAFHMLLYQTVLDRLGPDAVRLGRRLQNYEICDGGVAVDVTKEDGTSEQLRARLLIGADGIHSTVRAQMHPDQPPIHWGGALMWRGTVRMKPLRTGSSFVGLGTHQRRMVIYPISPPDADGTCTVNWIAEVTMDNAEGWQQSGWFRPVEVDRFIHHFDQFRYDWLDVPDMLRRADCAFENPMIDRDPVPTWVDGPVALMGDAAHAMYPTGSNGASQAIVDARVIGAQMLEYGVTSAALAAYDAQLCGPISALVLRNRGAGPFGMLNLLDERCGGVFDDIETVMPATERQEFMANYKAAAGFAIESLNAAPRTVTVGSRVT</sequence>
<protein>
    <submittedName>
        <fullName evidence="4">Flavin-dependent oxidoreductase</fullName>
    </submittedName>
</protein>
<dbReference type="EMBL" id="JAFBRM010000004">
    <property type="protein sequence ID" value="MBM1715060.1"/>
    <property type="molecule type" value="Genomic_DNA"/>
</dbReference>
<dbReference type="AlphaFoldDB" id="A0AAE2W049"/>
<dbReference type="SUPFAM" id="SSF51905">
    <property type="entry name" value="FAD/NAD(P)-binding domain"/>
    <property type="match status" value="1"/>
</dbReference>
<dbReference type="GO" id="GO:0004497">
    <property type="term" value="F:monooxygenase activity"/>
    <property type="evidence" value="ECO:0007669"/>
    <property type="project" value="UniProtKB-KW"/>
</dbReference>
<evidence type="ECO:0000259" key="3">
    <source>
        <dbReference type="Pfam" id="PF01494"/>
    </source>
</evidence>
<dbReference type="InterPro" id="IPR002938">
    <property type="entry name" value="FAD-bd"/>
</dbReference>
<dbReference type="SUPFAM" id="SSF54373">
    <property type="entry name" value="FAD-linked reductases, C-terminal domain"/>
    <property type="match status" value="1"/>
</dbReference>
<feature type="domain" description="FAD-binding" evidence="3">
    <location>
        <begin position="296"/>
        <end position="335"/>
    </location>
</feature>
<keyword evidence="2" id="KW-0503">Monooxygenase</keyword>
<dbReference type="InterPro" id="IPR050493">
    <property type="entry name" value="FAD-dep_Monooxygenase_BioMet"/>
</dbReference>
<dbReference type="Pfam" id="PF01494">
    <property type="entry name" value="FAD_binding_3"/>
    <property type="match status" value="2"/>
</dbReference>
<dbReference type="Gene3D" id="3.30.9.30">
    <property type="match status" value="1"/>
</dbReference>
<dbReference type="RefSeq" id="WP_203242955.1">
    <property type="nucleotide sequence ID" value="NZ_JAFBRH010000004.1"/>
</dbReference>
<keyword evidence="5" id="KW-1185">Reference proteome</keyword>
<proteinExistence type="predicted"/>
<dbReference type="Gene3D" id="3.50.50.60">
    <property type="entry name" value="FAD/NAD(P)-binding domain"/>
    <property type="match status" value="1"/>
</dbReference>